<sequence length="212" mass="23587">MFPLRFSTFFSPLDLCARSPCSPGAYLSSTSNHLNRKQKQPGKWNNRIQGFLVDMEQESQKREVEQTGCQPPSAPVLCPNNCGFYGTAGTNNLCSKCYKEFILKQAKAAAAEVVVEKKVDETLNETIVQVVKATPCEEASSSEDPGKLPANRCSFCRKRVGLTGFKCRCEQTFCSLHRYSDKHNCLFDYKTAGQDLIARANPVVKADKVDKI</sequence>
<comment type="function">
    <text evidence="1">May be involved in environmental stress response.</text>
</comment>
<dbReference type="PROSITE" id="PS51036">
    <property type="entry name" value="ZF_A20"/>
    <property type="match status" value="1"/>
</dbReference>
<organism evidence="8 9">
    <name type="scientific">Protea cynaroides</name>
    <dbReference type="NCBI Taxonomy" id="273540"/>
    <lineage>
        <taxon>Eukaryota</taxon>
        <taxon>Viridiplantae</taxon>
        <taxon>Streptophyta</taxon>
        <taxon>Embryophyta</taxon>
        <taxon>Tracheophyta</taxon>
        <taxon>Spermatophyta</taxon>
        <taxon>Magnoliopsida</taxon>
        <taxon>Proteales</taxon>
        <taxon>Proteaceae</taxon>
        <taxon>Protea</taxon>
    </lineage>
</organism>
<comment type="caution">
    <text evidence="8">The sequence shown here is derived from an EMBL/GenBank/DDBJ whole genome shotgun (WGS) entry which is preliminary data.</text>
</comment>
<keyword evidence="2" id="KW-0479">Metal-binding</keyword>
<evidence type="ECO:0000256" key="3">
    <source>
        <dbReference type="ARBA" id="ARBA00022771"/>
    </source>
</evidence>
<dbReference type="InterPro" id="IPR035896">
    <property type="entry name" value="AN1-like_Znf"/>
</dbReference>
<evidence type="ECO:0000256" key="2">
    <source>
        <dbReference type="ARBA" id="ARBA00022723"/>
    </source>
</evidence>
<proteinExistence type="predicted"/>
<dbReference type="GO" id="GO:0003677">
    <property type="term" value="F:DNA binding"/>
    <property type="evidence" value="ECO:0007669"/>
    <property type="project" value="InterPro"/>
</dbReference>
<evidence type="ECO:0000256" key="5">
    <source>
        <dbReference type="PROSITE-ProRule" id="PRU00449"/>
    </source>
</evidence>
<name>A0A9Q0K758_9MAGN</name>
<dbReference type="Proteomes" id="UP001141806">
    <property type="component" value="Unassembled WGS sequence"/>
</dbReference>
<dbReference type="SMART" id="SM00259">
    <property type="entry name" value="ZnF_A20"/>
    <property type="match status" value="1"/>
</dbReference>
<dbReference type="InterPro" id="IPR002653">
    <property type="entry name" value="Znf_A20"/>
</dbReference>
<evidence type="ECO:0000259" key="6">
    <source>
        <dbReference type="PROSITE" id="PS51036"/>
    </source>
</evidence>
<dbReference type="PROSITE" id="PS51039">
    <property type="entry name" value="ZF_AN1"/>
    <property type="match status" value="1"/>
</dbReference>
<dbReference type="Pfam" id="PF01754">
    <property type="entry name" value="zf-A20"/>
    <property type="match status" value="1"/>
</dbReference>
<dbReference type="AlphaFoldDB" id="A0A9Q0K758"/>
<dbReference type="EMBL" id="JAMYWD010000007">
    <property type="protein sequence ID" value="KAJ4965123.1"/>
    <property type="molecule type" value="Genomic_DNA"/>
</dbReference>
<keyword evidence="3 5" id="KW-0863">Zinc-finger</keyword>
<dbReference type="PANTHER" id="PTHR10634:SF149">
    <property type="entry name" value="AN1-TYPE DOMAIN-CONTAINING PROTEIN-RELATED"/>
    <property type="match status" value="1"/>
</dbReference>
<dbReference type="SMART" id="SM00154">
    <property type="entry name" value="ZnF_AN1"/>
    <property type="match status" value="1"/>
</dbReference>
<evidence type="ECO:0000259" key="7">
    <source>
        <dbReference type="PROSITE" id="PS51039"/>
    </source>
</evidence>
<protein>
    <submittedName>
        <fullName evidence="8">Uncharacterized protein</fullName>
    </submittedName>
</protein>
<keyword evidence="4" id="KW-0862">Zinc</keyword>
<dbReference type="SUPFAM" id="SSF118310">
    <property type="entry name" value="AN1-like Zinc finger"/>
    <property type="match status" value="1"/>
</dbReference>
<dbReference type="OrthoDB" id="428577at2759"/>
<dbReference type="Pfam" id="PF01428">
    <property type="entry name" value="zf-AN1"/>
    <property type="match status" value="1"/>
</dbReference>
<dbReference type="Gene3D" id="1.20.5.4770">
    <property type="match status" value="1"/>
</dbReference>
<reference evidence="8" key="1">
    <citation type="journal article" date="2023" name="Plant J.">
        <title>The genome of the king protea, Protea cynaroides.</title>
        <authorList>
            <person name="Chang J."/>
            <person name="Duong T.A."/>
            <person name="Schoeman C."/>
            <person name="Ma X."/>
            <person name="Roodt D."/>
            <person name="Barker N."/>
            <person name="Li Z."/>
            <person name="Van de Peer Y."/>
            <person name="Mizrachi E."/>
        </authorList>
    </citation>
    <scope>NUCLEOTIDE SEQUENCE</scope>
    <source>
        <tissue evidence="8">Young leaves</tissue>
    </source>
</reference>
<dbReference type="PANTHER" id="PTHR10634">
    <property type="entry name" value="AN1-TYPE ZINC FINGER PROTEIN"/>
    <property type="match status" value="1"/>
</dbReference>
<evidence type="ECO:0000313" key="8">
    <source>
        <dbReference type="EMBL" id="KAJ4965123.1"/>
    </source>
</evidence>
<dbReference type="InterPro" id="IPR000058">
    <property type="entry name" value="Znf_AN1"/>
</dbReference>
<dbReference type="GO" id="GO:0008270">
    <property type="term" value="F:zinc ion binding"/>
    <property type="evidence" value="ECO:0007669"/>
    <property type="project" value="UniProtKB-KW"/>
</dbReference>
<evidence type="ECO:0000313" key="9">
    <source>
        <dbReference type="Proteomes" id="UP001141806"/>
    </source>
</evidence>
<evidence type="ECO:0000256" key="4">
    <source>
        <dbReference type="ARBA" id="ARBA00022833"/>
    </source>
</evidence>
<dbReference type="Gene3D" id="4.10.1110.10">
    <property type="entry name" value="AN1-like Zinc finger"/>
    <property type="match status" value="1"/>
</dbReference>
<dbReference type="FunFam" id="4.10.1110.10:FF:000001">
    <property type="entry name" value="Zinc finger AN1-type containing 6"/>
    <property type="match status" value="1"/>
</dbReference>
<gene>
    <name evidence="8" type="ORF">NE237_016972</name>
</gene>
<evidence type="ECO:0000256" key="1">
    <source>
        <dbReference type="ARBA" id="ARBA00003732"/>
    </source>
</evidence>
<feature type="domain" description="AN1-type" evidence="7">
    <location>
        <begin position="147"/>
        <end position="193"/>
    </location>
</feature>
<accession>A0A9Q0K758</accession>
<dbReference type="InterPro" id="IPR050652">
    <property type="entry name" value="AN1_A20_ZnFinger"/>
</dbReference>
<keyword evidence="9" id="KW-1185">Reference proteome</keyword>
<feature type="domain" description="A20-type" evidence="6">
    <location>
        <begin position="72"/>
        <end position="106"/>
    </location>
</feature>
<dbReference type="SUPFAM" id="SSF57716">
    <property type="entry name" value="Glucocorticoid receptor-like (DNA-binding domain)"/>
    <property type="match status" value="1"/>
</dbReference>